<evidence type="ECO:0000259" key="3">
    <source>
        <dbReference type="PROSITE" id="PS50112"/>
    </source>
</evidence>
<dbReference type="Pfam" id="PF00990">
    <property type="entry name" value="GGDEF"/>
    <property type="match status" value="1"/>
</dbReference>
<keyword evidence="8" id="KW-1185">Reference proteome</keyword>
<evidence type="ECO:0000256" key="2">
    <source>
        <dbReference type="SAM" id="MobiDB-lite"/>
    </source>
</evidence>
<keyword evidence="1" id="KW-0175">Coiled coil</keyword>
<dbReference type="SUPFAM" id="SSF141868">
    <property type="entry name" value="EAL domain-like"/>
    <property type="match status" value="1"/>
</dbReference>
<feature type="domain" description="EAL" evidence="5">
    <location>
        <begin position="905"/>
        <end position="1161"/>
    </location>
</feature>
<evidence type="ECO:0000259" key="4">
    <source>
        <dbReference type="PROSITE" id="PS50113"/>
    </source>
</evidence>
<feature type="domain" description="PAS" evidence="3">
    <location>
        <begin position="604"/>
        <end position="674"/>
    </location>
</feature>
<name>A0ABV0KA55_9CYAN</name>
<dbReference type="InterPro" id="IPR000160">
    <property type="entry name" value="GGDEF_dom"/>
</dbReference>
<dbReference type="Gene3D" id="3.30.450.20">
    <property type="entry name" value="PAS domain"/>
    <property type="match status" value="5"/>
</dbReference>
<protein>
    <submittedName>
        <fullName evidence="7">PAS domain S-box protein</fullName>
    </submittedName>
</protein>
<dbReference type="InterPro" id="IPR043128">
    <property type="entry name" value="Rev_trsase/Diguanyl_cyclase"/>
</dbReference>
<dbReference type="SMART" id="SM00086">
    <property type="entry name" value="PAC"/>
    <property type="match status" value="5"/>
</dbReference>
<feature type="region of interest" description="Disordered" evidence="2">
    <location>
        <begin position="1"/>
        <end position="39"/>
    </location>
</feature>
<dbReference type="Proteomes" id="UP001482513">
    <property type="component" value="Unassembled WGS sequence"/>
</dbReference>
<dbReference type="PANTHER" id="PTHR44757">
    <property type="entry name" value="DIGUANYLATE CYCLASE DGCP"/>
    <property type="match status" value="1"/>
</dbReference>
<evidence type="ECO:0000313" key="8">
    <source>
        <dbReference type="Proteomes" id="UP001482513"/>
    </source>
</evidence>
<dbReference type="PROSITE" id="PS50112">
    <property type="entry name" value="PAS"/>
    <property type="match status" value="3"/>
</dbReference>
<dbReference type="Pfam" id="PF00563">
    <property type="entry name" value="EAL"/>
    <property type="match status" value="1"/>
</dbReference>
<dbReference type="InterPro" id="IPR029787">
    <property type="entry name" value="Nucleotide_cyclase"/>
</dbReference>
<feature type="domain" description="GGDEF" evidence="6">
    <location>
        <begin position="763"/>
        <end position="896"/>
    </location>
</feature>
<evidence type="ECO:0000259" key="6">
    <source>
        <dbReference type="PROSITE" id="PS50887"/>
    </source>
</evidence>
<dbReference type="Gene3D" id="2.10.70.100">
    <property type="match status" value="1"/>
</dbReference>
<organism evidence="7 8">
    <name type="scientific">Leptolyngbya subtilissima DQ-A4</name>
    <dbReference type="NCBI Taxonomy" id="2933933"/>
    <lineage>
        <taxon>Bacteria</taxon>
        <taxon>Bacillati</taxon>
        <taxon>Cyanobacteriota</taxon>
        <taxon>Cyanophyceae</taxon>
        <taxon>Leptolyngbyales</taxon>
        <taxon>Leptolyngbyaceae</taxon>
        <taxon>Leptolyngbya group</taxon>
        <taxon>Leptolyngbya</taxon>
    </lineage>
</organism>
<evidence type="ECO:0000259" key="5">
    <source>
        <dbReference type="PROSITE" id="PS50883"/>
    </source>
</evidence>
<dbReference type="InterPro" id="IPR013655">
    <property type="entry name" value="PAS_fold_3"/>
</dbReference>
<dbReference type="InterPro" id="IPR001633">
    <property type="entry name" value="EAL_dom"/>
</dbReference>
<dbReference type="Pfam" id="PF13426">
    <property type="entry name" value="PAS_9"/>
    <property type="match status" value="1"/>
</dbReference>
<dbReference type="InterPro" id="IPR000700">
    <property type="entry name" value="PAS-assoc_C"/>
</dbReference>
<dbReference type="SUPFAM" id="SSF55073">
    <property type="entry name" value="Nucleotide cyclase"/>
    <property type="match status" value="1"/>
</dbReference>
<dbReference type="EMBL" id="JAMPKX010000014">
    <property type="protein sequence ID" value="MEP0949661.1"/>
    <property type="molecule type" value="Genomic_DNA"/>
</dbReference>
<feature type="domain" description="PAC" evidence="4">
    <location>
        <begin position="678"/>
        <end position="730"/>
    </location>
</feature>
<feature type="compositionally biased region" description="Polar residues" evidence="2">
    <location>
        <begin position="27"/>
        <end position="39"/>
    </location>
</feature>
<gene>
    <name evidence="7" type="ORF">NC992_22475</name>
</gene>
<accession>A0ABV0KA55</accession>
<dbReference type="CDD" id="cd00130">
    <property type="entry name" value="PAS"/>
    <property type="match status" value="5"/>
</dbReference>
<dbReference type="SMART" id="SM00091">
    <property type="entry name" value="PAS"/>
    <property type="match status" value="5"/>
</dbReference>
<dbReference type="InterPro" id="IPR052155">
    <property type="entry name" value="Biofilm_reg_signaling"/>
</dbReference>
<dbReference type="PROSITE" id="PS50883">
    <property type="entry name" value="EAL"/>
    <property type="match status" value="1"/>
</dbReference>
<feature type="domain" description="PAC" evidence="4">
    <location>
        <begin position="407"/>
        <end position="459"/>
    </location>
</feature>
<dbReference type="CDD" id="cd01948">
    <property type="entry name" value="EAL"/>
    <property type="match status" value="1"/>
</dbReference>
<comment type="caution">
    <text evidence="7">The sequence shown here is derived from an EMBL/GenBank/DDBJ whole genome shotgun (WGS) entry which is preliminary data.</text>
</comment>
<dbReference type="CDD" id="cd01949">
    <property type="entry name" value="GGDEF"/>
    <property type="match status" value="1"/>
</dbReference>
<dbReference type="InterPro" id="IPR035919">
    <property type="entry name" value="EAL_sf"/>
</dbReference>
<dbReference type="SMART" id="SM00267">
    <property type="entry name" value="GGDEF"/>
    <property type="match status" value="1"/>
</dbReference>
<feature type="domain" description="PAS" evidence="3">
    <location>
        <begin position="332"/>
        <end position="404"/>
    </location>
</feature>
<proteinExistence type="predicted"/>
<dbReference type="RefSeq" id="WP_190707690.1">
    <property type="nucleotide sequence ID" value="NZ_JAMPKX010000014.1"/>
</dbReference>
<dbReference type="PROSITE" id="PS50113">
    <property type="entry name" value="PAC"/>
    <property type="match status" value="4"/>
</dbReference>
<dbReference type="SMART" id="SM00052">
    <property type="entry name" value="EAL"/>
    <property type="match status" value="1"/>
</dbReference>
<sequence length="1166" mass="133588">MALPFPPESSRPGIGSSAEDKNRRIQDTSAQNEQANDLDQSLRDRQLRAFFEGALDAMVVCDDEGHYLDVNAAACELLGLPREELLGQKVSRFVRATEYTDVWHQFLDDERLTGEIELLRADGTVREVEFAATANFLPHRHLSVMRDVTRRKQLERSLHQLNQELEQRVAERTAALQQSNAQLQAEIQQHHQTEQRLRESRAMLEVVLDNAIACIGCFRVFANGDWVYDYCSAGSLDLFGFSAEAVMADQHLWMNGVEPEDLEALVPRLYESVYAEHNTEEEYRFHHWDGSLRWIWARYASRYDTEAQCWRVTCVHTDISERKRSESQLRTSQQRLYEALESAQIGIWYWDLTSNIIHWSDTNYRLTGYEPSSDDKPFDVWRQAIHPEDWPRVNEQIQQALSSQDDMQIDYRVRLPDGSVRWLRSQGQMILDDNGELYAIAGIQMDMTEAQQNKAALVQASTLLSQEITRYREHENRFQLALEGSGDGLWDWTIDTGRTLYDQRWLAMLGYGVGELPQHVSTWENLIHPDDKPRAMAELAAHLREQNSGYRFEYRLRTKSGDWKWVETYGRVIAQDPEGNPLRMVGTHRDISDRIHAQSALQESEERFRSAFDHAGIGMALVGLEGAFLRVNRSFCYITGYSEAELLLLDFQTITHADDLKADLALMRRLLADEIPSYQMEKRYHHKQEFVVRVLLTGSLVRDQHQQPLYFIAQVQDITDRFTAVEELRHSAMHDALTDLPNRNLLMSSLEFALQRQQRQPNFQFAVLFLDLDRFKLVNDSMGHQAGDQLLKAAAAKILHIVRPLDIPARLGGDEFVILLDGIDGLSEATQIAERLLDALCLPFQIQGRQVYITVSIGIVLASAQYLHPSDLLRDADIAMYQAKAQGKNCYALFDPDFHTRVVHRMQLEHELRQAIVHEQFTLYYQPVVNLSTGDITGFEALVRWKHPELGLVPPCDFIPIAEETGLIIGLSRWILRTACEQLQVWRQQFPTLSHLRMNVNLSVEQLNHQGFLSEVEQVLHQTGLDGQHLTLEITETMLISNTEAIIELINQLQSLNIRVAIDDFGTGYSSLSYLHRLPINSLKVDKSFTQQMHQDQINRDIVVTILTLTERLGLQAVAEGIETADQLALLKAMGCKQGQGYYFARPLPAHEIPPLLARGTISPES</sequence>
<feature type="domain" description="PAC" evidence="4">
    <location>
        <begin position="279"/>
        <end position="331"/>
    </location>
</feature>
<dbReference type="PROSITE" id="PS50887">
    <property type="entry name" value="GGDEF"/>
    <property type="match status" value="1"/>
</dbReference>
<dbReference type="PANTHER" id="PTHR44757:SF2">
    <property type="entry name" value="BIOFILM ARCHITECTURE MAINTENANCE PROTEIN MBAA"/>
    <property type="match status" value="1"/>
</dbReference>
<evidence type="ECO:0000256" key="1">
    <source>
        <dbReference type="SAM" id="Coils"/>
    </source>
</evidence>
<dbReference type="Gene3D" id="3.30.70.270">
    <property type="match status" value="1"/>
</dbReference>
<dbReference type="NCBIfam" id="TIGR00229">
    <property type="entry name" value="sensory_box"/>
    <property type="match status" value="5"/>
</dbReference>
<dbReference type="Gene3D" id="3.20.20.450">
    <property type="entry name" value="EAL domain"/>
    <property type="match status" value="1"/>
</dbReference>
<dbReference type="NCBIfam" id="TIGR00254">
    <property type="entry name" value="GGDEF"/>
    <property type="match status" value="1"/>
</dbReference>
<dbReference type="InterPro" id="IPR000014">
    <property type="entry name" value="PAS"/>
</dbReference>
<reference evidence="7 8" key="1">
    <citation type="submission" date="2022-04" db="EMBL/GenBank/DDBJ databases">
        <title>Positive selection, recombination, and allopatry shape intraspecific diversity of widespread and dominant cyanobacteria.</title>
        <authorList>
            <person name="Wei J."/>
            <person name="Shu W."/>
            <person name="Hu C."/>
        </authorList>
    </citation>
    <scope>NUCLEOTIDE SEQUENCE [LARGE SCALE GENOMIC DNA]</scope>
    <source>
        <strain evidence="7 8">DQ-A4</strain>
    </source>
</reference>
<dbReference type="InterPro" id="IPR035965">
    <property type="entry name" value="PAS-like_dom_sf"/>
</dbReference>
<dbReference type="Pfam" id="PF08447">
    <property type="entry name" value="PAS_3"/>
    <property type="match status" value="4"/>
</dbReference>
<dbReference type="SUPFAM" id="SSF55785">
    <property type="entry name" value="PYP-like sensor domain (PAS domain)"/>
    <property type="match status" value="5"/>
</dbReference>
<feature type="coiled-coil region" evidence="1">
    <location>
        <begin position="151"/>
        <end position="200"/>
    </location>
</feature>
<dbReference type="InterPro" id="IPR001610">
    <property type="entry name" value="PAC"/>
</dbReference>
<feature type="domain" description="PAC" evidence="4">
    <location>
        <begin position="550"/>
        <end position="603"/>
    </location>
</feature>
<feature type="domain" description="PAS" evidence="3">
    <location>
        <begin position="43"/>
        <end position="88"/>
    </location>
</feature>
<evidence type="ECO:0000313" key="7">
    <source>
        <dbReference type="EMBL" id="MEP0949661.1"/>
    </source>
</evidence>